<protein>
    <submittedName>
        <fullName evidence="1">Uncharacterized protein</fullName>
    </submittedName>
</protein>
<gene>
    <name evidence="1" type="ORF">BBN63_13050</name>
</gene>
<evidence type="ECO:0000313" key="1">
    <source>
        <dbReference type="EMBL" id="AQU67027.1"/>
    </source>
</evidence>
<name>A0A1U9QS55_STRNV</name>
<proteinExistence type="predicted"/>
<accession>A0A1U9QS55</accession>
<reference evidence="1 2" key="1">
    <citation type="submission" date="2016-11" db="EMBL/GenBank/DDBJ databases">
        <title>Complete genome sequence of Streptomyces niveus SCSIO 3406.</title>
        <authorList>
            <person name="Zhu Q."/>
            <person name="Cheng W."/>
            <person name="Song Y."/>
            <person name="Li Q."/>
            <person name="Ju J."/>
        </authorList>
    </citation>
    <scope>NUCLEOTIDE SEQUENCE [LARGE SCALE GENOMIC DNA]</scope>
    <source>
        <strain evidence="1 2">SCSIO 3406</strain>
    </source>
</reference>
<keyword evidence="2" id="KW-1185">Reference proteome</keyword>
<dbReference type="RefSeq" id="WP_078075564.1">
    <property type="nucleotide sequence ID" value="NZ_CP018047.1"/>
</dbReference>
<dbReference type="Proteomes" id="UP000189677">
    <property type="component" value="Chromosome"/>
</dbReference>
<dbReference type="OrthoDB" id="3811887at2"/>
<sequence length="279" mass="30210">MDDETPTMDVTLWATLDALAPEPRGELLVHWFRTALDTLLPAESAELAGSTGVVAESLSGGRDFDVPDVRANWRDLADALLAVPFYANAEFHEADVDKDSWNDHFGRIGTTQVNDGSHTELSAALLAGERIGDPAYCAGLVDFLAVALGGANPAFARIDLLNFEERPDLEVVLKRRHHTSLEESRMLLRGYSWVTGVPAELAVRLGGARGLEATGAFHAVRELERGGLLLQATETLAGYDDRSMHTVFRALAPVLPPGMPGYRPTRPDPRVVFEDAAGV</sequence>
<dbReference type="KEGG" id="snw:BBN63_13050"/>
<evidence type="ECO:0000313" key="2">
    <source>
        <dbReference type="Proteomes" id="UP000189677"/>
    </source>
</evidence>
<dbReference type="EMBL" id="CP018047">
    <property type="protein sequence ID" value="AQU67027.1"/>
    <property type="molecule type" value="Genomic_DNA"/>
</dbReference>
<organism evidence="1 2">
    <name type="scientific">Streptomyces niveus</name>
    <name type="common">Streptomyces spheroides</name>
    <dbReference type="NCBI Taxonomy" id="193462"/>
    <lineage>
        <taxon>Bacteria</taxon>
        <taxon>Bacillati</taxon>
        <taxon>Actinomycetota</taxon>
        <taxon>Actinomycetes</taxon>
        <taxon>Kitasatosporales</taxon>
        <taxon>Streptomycetaceae</taxon>
        <taxon>Streptomyces</taxon>
    </lineage>
</organism>
<dbReference type="AlphaFoldDB" id="A0A1U9QS55"/>